<dbReference type="Pfam" id="PF07811">
    <property type="entry name" value="TadE"/>
    <property type="match status" value="1"/>
</dbReference>
<comment type="caution">
    <text evidence="3">The sequence shown here is derived from an EMBL/GenBank/DDBJ whole genome shotgun (WGS) entry which is preliminary data.</text>
</comment>
<dbReference type="EMBL" id="MLJW01005570">
    <property type="protein sequence ID" value="OIQ67995.1"/>
    <property type="molecule type" value="Genomic_DNA"/>
</dbReference>
<name>A0A1J5PRT1_9ZZZZ</name>
<reference evidence="3" key="1">
    <citation type="submission" date="2016-10" db="EMBL/GenBank/DDBJ databases">
        <title>Sequence of Gallionella enrichment culture.</title>
        <authorList>
            <person name="Poehlein A."/>
            <person name="Muehling M."/>
            <person name="Daniel R."/>
        </authorList>
    </citation>
    <scope>NUCLEOTIDE SEQUENCE</scope>
</reference>
<dbReference type="InterPro" id="IPR012495">
    <property type="entry name" value="TadE-like_dom"/>
</dbReference>
<sequence>MKRAVQSLRRALQQAWLKEAGTATVEFVIAFPVIMMIFFMSFEAGWIMIRQTMLERALDLTVRNLRLGKYTNPTNDSLRTAICSYTSVIANCTSSLMIELTPVNTTTWAMPTLAAPCVDRTQKIQPVTTVQQGAGDEMMMIRVCAVVDLMFPLTGLGLDLPKDASGAFHMIATTAFVNEPT</sequence>
<protein>
    <submittedName>
        <fullName evidence="3">TadE-like protein</fullName>
    </submittedName>
</protein>
<keyword evidence="1" id="KW-0812">Transmembrane</keyword>
<evidence type="ECO:0000313" key="3">
    <source>
        <dbReference type="EMBL" id="OIQ67995.1"/>
    </source>
</evidence>
<dbReference type="AlphaFoldDB" id="A0A1J5PRT1"/>
<proteinExistence type="predicted"/>
<evidence type="ECO:0000256" key="1">
    <source>
        <dbReference type="SAM" id="Phobius"/>
    </source>
</evidence>
<keyword evidence="1" id="KW-0472">Membrane</keyword>
<feature type="transmembrane region" description="Helical" evidence="1">
    <location>
        <begin position="27"/>
        <end position="49"/>
    </location>
</feature>
<gene>
    <name evidence="3" type="ORF">GALL_504170</name>
</gene>
<organism evidence="3">
    <name type="scientific">mine drainage metagenome</name>
    <dbReference type="NCBI Taxonomy" id="410659"/>
    <lineage>
        <taxon>unclassified sequences</taxon>
        <taxon>metagenomes</taxon>
        <taxon>ecological metagenomes</taxon>
    </lineage>
</organism>
<evidence type="ECO:0000259" key="2">
    <source>
        <dbReference type="Pfam" id="PF07811"/>
    </source>
</evidence>
<accession>A0A1J5PRT1</accession>
<feature type="domain" description="TadE-like" evidence="2">
    <location>
        <begin position="21"/>
        <end position="59"/>
    </location>
</feature>
<keyword evidence="1" id="KW-1133">Transmembrane helix</keyword>